<dbReference type="Proteomes" id="UP001501729">
    <property type="component" value="Unassembled WGS sequence"/>
</dbReference>
<dbReference type="SUPFAM" id="SSF55729">
    <property type="entry name" value="Acyl-CoA N-acyltransferases (Nat)"/>
    <property type="match status" value="1"/>
</dbReference>
<dbReference type="RefSeq" id="WP_227774843.1">
    <property type="nucleotide sequence ID" value="NZ_BAABKX010000001.1"/>
</dbReference>
<protein>
    <submittedName>
        <fullName evidence="5">GNAT family N-acetyltransferase</fullName>
    </submittedName>
</protein>
<feature type="compositionally biased region" description="Pro residues" evidence="3">
    <location>
        <begin position="187"/>
        <end position="198"/>
    </location>
</feature>
<dbReference type="InterPro" id="IPR000182">
    <property type="entry name" value="GNAT_dom"/>
</dbReference>
<evidence type="ECO:0000256" key="3">
    <source>
        <dbReference type="SAM" id="MobiDB-lite"/>
    </source>
</evidence>
<evidence type="ECO:0000313" key="5">
    <source>
        <dbReference type="EMBL" id="GAA5040711.1"/>
    </source>
</evidence>
<dbReference type="Pfam" id="PF13420">
    <property type="entry name" value="Acetyltransf_4"/>
    <property type="match status" value="1"/>
</dbReference>
<dbReference type="PANTHER" id="PTHR43072:SF23">
    <property type="entry name" value="UPF0039 PROTEIN C11D3.02C"/>
    <property type="match status" value="1"/>
</dbReference>
<evidence type="ECO:0000259" key="4">
    <source>
        <dbReference type="PROSITE" id="PS51186"/>
    </source>
</evidence>
<organism evidence="5 6">
    <name type="scientific">Haladaptatus pallidirubidus</name>
    <dbReference type="NCBI Taxonomy" id="1008152"/>
    <lineage>
        <taxon>Archaea</taxon>
        <taxon>Methanobacteriati</taxon>
        <taxon>Methanobacteriota</taxon>
        <taxon>Stenosarchaea group</taxon>
        <taxon>Halobacteria</taxon>
        <taxon>Halobacteriales</taxon>
        <taxon>Haladaptataceae</taxon>
        <taxon>Haladaptatus</taxon>
    </lineage>
</organism>
<dbReference type="PANTHER" id="PTHR43072">
    <property type="entry name" value="N-ACETYLTRANSFERASE"/>
    <property type="match status" value="1"/>
</dbReference>
<keyword evidence="1" id="KW-0808">Transferase</keyword>
<proteinExistence type="predicted"/>
<dbReference type="NCBIfam" id="NF040504">
    <property type="entry name" value="resist_ArsN1b"/>
    <property type="match status" value="1"/>
</dbReference>
<dbReference type="PROSITE" id="PS51186">
    <property type="entry name" value="GNAT"/>
    <property type="match status" value="1"/>
</dbReference>
<evidence type="ECO:0000256" key="2">
    <source>
        <dbReference type="ARBA" id="ARBA00023315"/>
    </source>
</evidence>
<feature type="compositionally biased region" description="Low complexity" evidence="3">
    <location>
        <begin position="166"/>
        <end position="183"/>
    </location>
</feature>
<accession>A0AAV3UB07</accession>
<keyword evidence="6" id="KW-1185">Reference proteome</keyword>
<gene>
    <name evidence="5" type="ORF">GCM10025751_01760</name>
</gene>
<feature type="domain" description="N-acetyltransferase" evidence="4">
    <location>
        <begin position="2"/>
        <end position="167"/>
    </location>
</feature>
<dbReference type="EMBL" id="BAABKX010000001">
    <property type="protein sequence ID" value="GAA5040711.1"/>
    <property type="molecule type" value="Genomic_DNA"/>
</dbReference>
<evidence type="ECO:0000256" key="1">
    <source>
        <dbReference type="ARBA" id="ARBA00022679"/>
    </source>
</evidence>
<name>A0AAV3UB07_9EURY</name>
<dbReference type="GeneID" id="68614871"/>
<dbReference type="CDD" id="cd04301">
    <property type="entry name" value="NAT_SF"/>
    <property type="match status" value="1"/>
</dbReference>
<dbReference type="InterPro" id="IPR016181">
    <property type="entry name" value="Acyl_CoA_acyltransferase"/>
</dbReference>
<dbReference type="Gene3D" id="3.40.630.30">
    <property type="match status" value="1"/>
</dbReference>
<evidence type="ECO:0000313" key="6">
    <source>
        <dbReference type="Proteomes" id="UP001501729"/>
    </source>
</evidence>
<comment type="caution">
    <text evidence="5">The sequence shown here is derived from an EMBL/GenBank/DDBJ whole genome shotgun (WGS) entry which is preliminary data.</text>
</comment>
<feature type="region of interest" description="Disordered" evidence="3">
    <location>
        <begin position="166"/>
        <end position="221"/>
    </location>
</feature>
<dbReference type="GO" id="GO:0016747">
    <property type="term" value="F:acyltransferase activity, transferring groups other than amino-acyl groups"/>
    <property type="evidence" value="ECO:0007669"/>
    <property type="project" value="InterPro"/>
</dbReference>
<dbReference type="AlphaFoldDB" id="A0AAV3UB07"/>
<reference evidence="5 6" key="1">
    <citation type="journal article" date="2019" name="Int. J. Syst. Evol. Microbiol.">
        <title>The Global Catalogue of Microorganisms (GCM) 10K type strain sequencing project: providing services to taxonomists for standard genome sequencing and annotation.</title>
        <authorList>
            <consortium name="The Broad Institute Genomics Platform"/>
            <consortium name="The Broad Institute Genome Sequencing Center for Infectious Disease"/>
            <person name="Wu L."/>
            <person name="Ma J."/>
        </authorList>
    </citation>
    <scope>NUCLEOTIDE SEQUENCE [LARGE SCALE GENOMIC DNA]</scope>
    <source>
        <strain evidence="5 6">JCM 17504</strain>
    </source>
</reference>
<sequence>MTTIRLAEADDASQIATIYAPVVDDTIISFETTPPDDEEMANRIRKTLPKYPWIVCELENEILGYAYAASHRTRDAYQWSVDVSVYVHENHRRSGIGSGLYESLFELLRAQGFYNAYAGIALPNPTSVGLHESLGFEPVGVYEAVGHKHGAWHDVGWWHLRLDTPADSSKSPASSDPPGLPESSEPPELPKQPKPPKPLSALAAEEIDDGIERGLNSMRIS</sequence>
<keyword evidence="2" id="KW-0012">Acyltransferase</keyword>